<protein>
    <submittedName>
        <fullName evidence="1">GTPase-activating protein S13</fullName>
    </submittedName>
</protein>
<sequence length="375" mass="41577">MDYYGKRLATASSDSKIKVFDVDADDIQKSCKELKEHTGAVWQVAWAHPKFGTILASCSYDGRVLIWKETAESGWMVIKEYAEHKGSVNSIAWAPHELGPTLACGSSDGRISLLTFTEEGVWEDQMIEEAHLHGVNAVSWAPAVPVGAITQPTVGTNGPAPLVKQLVSGGCDNLIKIWTWDGETKQFSNTKTLSGHQDWVRDVAFAPNIGLPRMYLASCSQDKTVLIWTQDASAPGEWKQQPLTNNLFGDVVWRVSWSLSGNVLAVSCGDNKITLWKENLQGQWERISEYNEKGPIQPGSEVSAAQITSPEQQQQQQQPAYQQQQQQTPQPQQSQPTYGQQQYYQQQPPQQQFHQPPPPPPPAATSSGYYGGHHH</sequence>
<reference evidence="1" key="1">
    <citation type="submission" date="2022-06" db="EMBL/GenBank/DDBJ databases">
        <title>Phylogenomic reconstructions and comparative analyses of Kickxellomycotina fungi.</title>
        <authorList>
            <person name="Reynolds N.K."/>
            <person name="Stajich J.E."/>
            <person name="Barry K."/>
            <person name="Grigoriev I.V."/>
            <person name="Crous P."/>
            <person name="Smith M.E."/>
        </authorList>
    </citation>
    <scope>NUCLEOTIDE SEQUENCE</scope>
    <source>
        <strain evidence="1">RSA 2271</strain>
    </source>
</reference>
<organism evidence="1 2">
    <name type="scientific">Spiromyces aspiralis</name>
    <dbReference type="NCBI Taxonomy" id="68401"/>
    <lineage>
        <taxon>Eukaryota</taxon>
        <taxon>Fungi</taxon>
        <taxon>Fungi incertae sedis</taxon>
        <taxon>Zoopagomycota</taxon>
        <taxon>Kickxellomycotina</taxon>
        <taxon>Kickxellomycetes</taxon>
        <taxon>Kickxellales</taxon>
        <taxon>Kickxellaceae</taxon>
        <taxon>Spiromyces</taxon>
    </lineage>
</organism>
<evidence type="ECO:0000313" key="1">
    <source>
        <dbReference type="EMBL" id="KAJ1679881.1"/>
    </source>
</evidence>
<accession>A0ACC1HU87</accession>
<dbReference type="Proteomes" id="UP001145114">
    <property type="component" value="Unassembled WGS sequence"/>
</dbReference>
<name>A0ACC1HU87_9FUNG</name>
<evidence type="ECO:0000313" key="2">
    <source>
        <dbReference type="Proteomes" id="UP001145114"/>
    </source>
</evidence>
<proteinExistence type="predicted"/>
<gene>
    <name evidence="1" type="primary">SEC13</name>
    <name evidence="1" type="ORF">EV182_001133</name>
</gene>
<dbReference type="EMBL" id="JAMZIH010000134">
    <property type="protein sequence ID" value="KAJ1679881.1"/>
    <property type="molecule type" value="Genomic_DNA"/>
</dbReference>
<keyword evidence="2" id="KW-1185">Reference proteome</keyword>
<comment type="caution">
    <text evidence="1">The sequence shown here is derived from an EMBL/GenBank/DDBJ whole genome shotgun (WGS) entry which is preliminary data.</text>
</comment>